<keyword evidence="3" id="KW-1185">Reference proteome</keyword>
<dbReference type="EMBL" id="CP116805">
    <property type="protein sequence ID" value="WCL53147.1"/>
    <property type="molecule type" value="Genomic_DNA"/>
</dbReference>
<name>A0AAF0BKN2_9PROT</name>
<proteinExistence type="predicted"/>
<sequence>MKRSLKSAWPQLALLLSASVITPIPAEAQSSNGPLPTYPASHQGLYDNLNILNTAPIPAPPEDAPSSPFLDMQWESPLVQAMLDRPIGVCQADANPYAQPVDNPREAGLTSPQTAGPSLLRGLFYLAYDYYGMGLNHYFMLRHDVMYDREKLEAAKKAMGYKDPPFAPAKTQAVPYPKDGLALQPVPPGKGNIEIPEVVPTKNGPEWSSFGTRVSFRHTILDPFDLSLVADTLDEFVLRQLVTPENAQSATAPLVVRNVHGPNRFGSFKVKSGQNVPVGLNHLSRLSYPGVAYACDRSSDAACDRRGDTGNPVPITDHAHYSYVGVHMPLEYSFWPAKNRISFPPPSVLRLDTPMVCAQWRWAQERKHAGQETEADKLLEALMKRARVDDRRVVVKQNAKYPGVALHEEPTDNFWIIPGRGL</sequence>
<evidence type="ECO:0000256" key="1">
    <source>
        <dbReference type="SAM" id="SignalP"/>
    </source>
</evidence>
<evidence type="ECO:0000313" key="2">
    <source>
        <dbReference type="EMBL" id="WCL53147.1"/>
    </source>
</evidence>
<dbReference type="KEGG" id="gso:PH603_11435"/>
<accession>A0AAF0BKN2</accession>
<feature type="chain" id="PRO_5041923226" evidence="1">
    <location>
        <begin position="29"/>
        <end position="422"/>
    </location>
</feature>
<feature type="signal peptide" evidence="1">
    <location>
        <begin position="1"/>
        <end position="28"/>
    </location>
</feature>
<gene>
    <name evidence="2" type="ORF">PH603_11435</name>
</gene>
<protein>
    <submittedName>
        <fullName evidence="2">Uncharacterized protein</fullName>
    </submittedName>
</protein>
<organism evidence="2 3">
    <name type="scientific">Gimibacter soli</name>
    <dbReference type="NCBI Taxonomy" id="3024400"/>
    <lineage>
        <taxon>Bacteria</taxon>
        <taxon>Pseudomonadati</taxon>
        <taxon>Pseudomonadota</taxon>
        <taxon>Alphaproteobacteria</taxon>
        <taxon>Kordiimonadales</taxon>
        <taxon>Temperatibacteraceae</taxon>
        <taxon>Gimibacter</taxon>
    </lineage>
</organism>
<evidence type="ECO:0000313" key="3">
    <source>
        <dbReference type="Proteomes" id="UP001217500"/>
    </source>
</evidence>
<reference evidence="2" key="1">
    <citation type="submission" date="2023-01" db="EMBL/GenBank/DDBJ databases">
        <title>The genome sequence of Kordiimonadaceae bacterium 6D33.</title>
        <authorList>
            <person name="Liu Y."/>
        </authorList>
    </citation>
    <scope>NUCLEOTIDE SEQUENCE</scope>
    <source>
        <strain evidence="2">6D33</strain>
    </source>
</reference>
<dbReference type="RefSeq" id="WP_289502659.1">
    <property type="nucleotide sequence ID" value="NZ_CP116805.1"/>
</dbReference>
<dbReference type="AlphaFoldDB" id="A0AAF0BKN2"/>
<dbReference type="Proteomes" id="UP001217500">
    <property type="component" value="Chromosome"/>
</dbReference>
<keyword evidence="1" id="KW-0732">Signal</keyword>